<evidence type="ECO:0000256" key="2">
    <source>
        <dbReference type="ARBA" id="ARBA00008061"/>
    </source>
</evidence>
<comment type="catalytic activity">
    <reaction evidence="1">
        <text>Hydrolysis of terminal, non-reducing (1-&gt;4)-linked alpha-D-glucose residues with release of alpha-D-glucose.</text>
        <dbReference type="EC" id="3.2.1.20"/>
    </reaction>
</comment>
<keyword evidence="5" id="KW-0378">Hydrolase</keyword>
<reference evidence="8" key="1">
    <citation type="submission" date="2013-07" db="EMBL/GenBank/DDBJ databases">
        <title>Midgut Transcriptome Profiling of Anoplphora glabripennis, a Lignocellulose Degrading, Wood-Boring Cerambycid.</title>
        <authorList>
            <person name="Scully E.D."/>
            <person name="Hoover K."/>
            <person name="Carlson J.E."/>
            <person name="Tien M."/>
            <person name="Geib S.M."/>
        </authorList>
    </citation>
    <scope>NUCLEOTIDE SEQUENCE</scope>
</reference>
<evidence type="ECO:0000256" key="6">
    <source>
        <dbReference type="SAM" id="SignalP"/>
    </source>
</evidence>
<feature type="non-terminal residue" evidence="8">
    <location>
        <position position="1"/>
    </location>
</feature>
<feature type="signal peptide" evidence="6">
    <location>
        <begin position="1"/>
        <end position="20"/>
    </location>
</feature>
<dbReference type="AlphaFoldDB" id="V5GRV0"/>
<evidence type="ECO:0000259" key="7">
    <source>
        <dbReference type="SMART" id="SM00642"/>
    </source>
</evidence>
<evidence type="ECO:0000256" key="4">
    <source>
        <dbReference type="ARBA" id="ARBA00023180"/>
    </source>
</evidence>
<evidence type="ECO:0000256" key="3">
    <source>
        <dbReference type="ARBA" id="ARBA00012741"/>
    </source>
</evidence>
<dbReference type="InterPro" id="IPR006047">
    <property type="entry name" value="GH13_cat_dom"/>
</dbReference>
<protein>
    <recommendedName>
        <fullName evidence="3">alpha-glucosidase</fullName>
        <ecNumber evidence="3">3.2.1.20</ecNumber>
    </recommendedName>
</protein>
<dbReference type="SMART" id="SM00642">
    <property type="entry name" value="Aamy"/>
    <property type="match status" value="1"/>
</dbReference>
<dbReference type="CDD" id="cd11328">
    <property type="entry name" value="AmyAc_maltase"/>
    <property type="match status" value="1"/>
</dbReference>
<dbReference type="FunFam" id="3.90.400.10:FF:000001">
    <property type="entry name" value="Maltase A3, isoform A"/>
    <property type="match status" value="1"/>
</dbReference>
<sequence length="616" mass="70380">QNDMKIVFVFVFSAIAVVSGLEIEKPKNEYLLARNDAEPDWWQTAVFYQIYPRSFKDSDNDGIGDIRGIIDKLPHLYDMKVTAVWLSPIFTSPQVDQGYDISDYYSIDPDYGTLDDLRELVDKAHELDIKIVLDFVPNHTSDQHEWFQESVNNATGEFGDYYVWRDCEKDEDGIVTPPNNWLSHFGGSAWEYNEERDQCYLHQFAAAQPDLNFNNPDVVTAIELVLTYWLEFGIDGFRCDAVGYLFEDPEFRDEPLSNIPDVGEDEHDYLDHIYTADQPQTYDMIYQWRELLDSFTETNQSDTKVMMTETYTSIENTLLYYGLSNGTRKGAHFAFNFNFITKIAKGFNVEDLTACISEWLDNLPSIYTSNWVLGNHDVNRVATRFGTEYIDAFNMLTAFLPGVMVTYNGEEIGMENGEVTCEQGHDPRAINDCSTFNETSRDFARTPFHWDNTTNAGFNDGATPWLPVSEKYLDVNLADQDVRALSSHYNVYKELLQFRSTLSRMEDLDEVTMVSLSDNVIQIIRQNKAFHVSLVFNVGEDEEAVEFNHWEGDYVVAITTIDSSYSSGDFIENGTLFLNPYESIVIHNTVVSGGPSAIQVLSYLVLLCSGVTMSLF</sequence>
<dbReference type="EC" id="3.2.1.20" evidence="3"/>
<dbReference type="OrthoDB" id="1740265at2759"/>
<gene>
    <name evidence="8" type="primary">MAL2</name>
</gene>
<accession>V5GRV0</accession>
<dbReference type="GO" id="GO:0004558">
    <property type="term" value="F:alpha-1,4-glucosidase activity"/>
    <property type="evidence" value="ECO:0007669"/>
    <property type="project" value="UniProtKB-EC"/>
</dbReference>
<feature type="chain" id="PRO_5004733998" description="alpha-glucosidase" evidence="6">
    <location>
        <begin position="21"/>
        <end position="616"/>
    </location>
</feature>
<dbReference type="Gene3D" id="3.90.400.10">
    <property type="entry name" value="Oligo-1,6-glucosidase, Domain 2"/>
    <property type="match status" value="1"/>
</dbReference>
<keyword evidence="5" id="KW-0326">Glycosidase</keyword>
<dbReference type="Gene3D" id="3.20.20.80">
    <property type="entry name" value="Glycosidases"/>
    <property type="match status" value="1"/>
</dbReference>
<feature type="domain" description="Glycosyl hydrolase family 13 catalytic" evidence="7">
    <location>
        <begin position="49"/>
        <end position="445"/>
    </location>
</feature>
<dbReference type="PANTHER" id="PTHR10357:SF179">
    <property type="entry name" value="NEUTRAL AND BASIC AMINO ACID TRANSPORT PROTEIN RBAT"/>
    <property type="match status" value="1"/>
</dbReference>
<dbReference type="InterPro" id="IPR017853">
    <property type="entry name" value="GH"/>
</dbReference>
<comment type="similarity">
    <text evidence="2">Belongs to the glycosyl hydrolase 13 family.</text>
</comment>
<dbReference type="InterPro" id="IPR045857">
    <property type="entry name" value="O16G_dom_2"/>
</dbReference>
<organism evidence="8">
    <name type="scientific">Anoplophora glabripennis</name>
    <name type="common">Asian longhorn beetle</name>
    <name type="synonym">Anoplophora nobilis</name>
    <dbReference type="NCBI Taxonomy" id="217634"/>
    <lineage>
        <taxon>Eukaryota</taxon>
        <taxon>Metazoa</taxon>
        <taxon>Ecdysozoa</taxon>
        <taxon>Arthropoda</taxon>
        <taxon>Hexapoda</taxon>
        <taxon>Insecta</taxon>
        <taxon>Pterygota</taxon>
        <taxon>Neoptera</taxon>
        <taxon>Endopterygota</taxon>
        <taxon>Coleoptera</taxon>
        <taxon>Polyphaga</taxon>
        <taxon>Cucujiformia</taxon>
        <taxon>Chrysomeloidea</taxon>
        <taxon>Cerambycidae</taxon>
        <taxon>Lamiinae</taxon>
        <taxon>Lamiini</taxon>
        <taxon>Anoplophora</taxon>
    </lineage>
</organism>
<evidence type="ECO:0000256" key="5">
    <source>
        <dbReference type="ARBA" id="ARBA00023295"/>
    </source>
</evidence>
<dbReference type="EMBL" id="GALX01004104">
    <property type="protein sequence ID" value="JAB64362.1"/>
    <property type="molecule type" value="Transcribed_RNA"/>
</dbReference>
<proteinExistence type="inferred from homology"/>
<evidence type="ECO:0000256" key="1">
    <source>
        <dbReference type="ARBA" id="ARBA00001657"/>
    </source>
</evidence>
<evidence type="ECO:0000313" key="8">
    <source>
        <dbReference type="EMBL" id="JAB64362.1"/>
    </source>
</evidence>
<dbReference type="SUPFAM" id="SSF51445">
    <property type="entry name" value="(Trans)glycosidases"/>
    <property type="match status" value="1"/>
</dbReference>
<dbReference type="Pfam" id="PF00128">
    <property type="entry name" value="Alpha-amylase"/>
    <property type="match status" value="1"/>
</dbReference>
<dbReference type="GO" id="GO:0005975">
    <property type="term" value="P:carbohydrate metabolic process"/>
    <property type="evidence" value="ECO:0007669"/>
    <property type="project" value="InterPro"/>
</dbReference>
<keyword evidence="4" id="KW-0325">Glycoprotein</keyword>
<name>V5GRV0_ANOGL</name>
<dbReference type="PANTHER" id="PTHR10357">
    <property type="entry name" value="ALPHA-AMYLASE FAMILY MEMBER"/>
    <property type="match status" value="1"/>
</dbReference>
<keyword evidence="6" id="KW-0732">Signal</keyword>